<dbReference type="PANTHER" id="PTHR44858">
    <property type="entry name" value="TETRATRICOPEPTIDE REPEAT PROTEIN 6"/>
    <property type="match status" value="1"/>
</dbReference>
<name>A0A844D3Y9_9BURK</name>
<dbReference type="Gene3D" id="1.25.40.10">
    <property type="entry name" value="Tetratricopeptide repeat domain"/>
    <property type="match status" value="2"/>
</dbReference>
<dbReference type="EMBL" id="WKJL01000001">
    <property type="protein sequence ID" value="MRW82856.1"/>
    <property type="molecule type" value="Genomic_DNA"/>
</dbReference>
<feature type="signal peptide" evidence="3">
    <location>
        <begin position="1"/>
        <end position="23"/>
    </location>
</feature>
<dbReference type="Pfam" id="PF13283">
    <property type="entry name" value="NfrA_C"/>
    <property type="match status" value="1"/>
</dbReference>
<dbReference type="AlphaFoldDB" id="A0A844D3Y9"/>
<dbReference type="SMART" id="SM00028">
    <property type="entry name" value="TPR"/>
    <property type="match status" value="5"/>
</dbReference>
<reference evidence="5 6" key="1">
    <citation type="submission" date="2019-11" db="EMBL/GenBank/DDBJ databases">
        <title>Novel species isolated from a subtropical stream in China.</title>
        <authorList>
            <person name="Lu H."/>
        </authorList>
    </citation>
    <scope>NUCLEOTIDE SEQUENCE [LARGE SCALE GENOMIC DNA]</scope>
    <source>
        <strain evidence="5 6">FT26W</strain>
    </source>
</reference>
<dbReference type="PANTHER" id="PTHR44858:SF1">
    <property type="entry name" value="UDP-N-ACETYLGLUCOSAMINE--PEPTIDE N-ACETYLGLUCOSAMINYLTRANSFERASE SPINDLY-RELATED"/>
    <property type="match status" value="1"/>
</dbReference>
<organism evidence="5 6">
    <name type="scientific">Duganella aquatilis</name>
    <dbReference type="NCBI Taxonomy" id="2666082"/>
    <lineage>
        <taxon>Bacteria</taxon>
        <taxon>Pseudomonadati</taxon>
        <taxon>Pseudomonadota</taxon>
        <taxon>Betaproteobacteria</taxon>
        <taxon>Burkholderiales</taxon>
        <taxon>Oxalobacteraceae</taxon>
        <taxon>Telluria group</taxon>
        <taxon>Duganella</taxon>
    </lineage>
</organism>
<accession>A0A844D3Y9</accession>
<dbReference type="InterPro" id="IPR025137">
    <property type="entry name" value="NfrA_C"/>
</dbReference>
<evidence type="ECO:0000256" key="1">
    <source>
        <dbReference type="ARBA" id="ARBA00022737"/>
    </source>
</evidence>
<feature type="domain" description="Bacteriophage N4 adsorption protein A C-terminal" evidence="4">
    <location>
        <begin position="775"/>
        <end position="944"/>
    </location>
</feature>
<dbReference type="InterPro" id="IPR019734">
    <property type="entry name" value="TPR_rpt"/>
</dbReference>
<gene>
    <name evidence="5" type="ORF">GJ698_01965</name>
</gene>
<evidence type="ECO:0000259" key="4">
    <source>
        <dbReference type="Pfam" id="PF13283"/>
    </source>
</evidence>
<dbReference type="RefSeq" id="WP_154355895.1">
    <property type="nucleotide sequence ID" value="NZ_WKJL01000001.1"/>
</dbReference>
<dbReference type="InterPro" id="IPR011990">
    <property type="entry name" value="TPR-like_helical_dom_sf"/>
</dbReference>
<protein>
    <recommendedName>
        <fullName evidence="4">Bacteriophage N4 adsorption protein A C-terminal domain-containing protein</fullName>
    </recommendedName>
</protein>
<keyword evidence="6" id="KW-1185">Reference proteome</keyword>
<comment type="caution">
    <text evidence="5">The sequence shown here is derived from an EMBL/GenBank/DDBJ whole genome shotgun (WGS) entry which is preliminary data.</text>
</comment>
<evidence type="ECO:0000313" key="6">
    <source>
        <dbReference type="Proteomes" id="UP000439986"/>
    </source>
</evidence>
<evidence type="ECO:0000313" key="5">
    <source>
        <dbReference type="EMBL" id="MRW82856.1"/>
    </source>
</evidence>
<keyword evidence="2" id="KW-0802">TPR repeat</keyword>
<dbReference type="Proteomes" id="UP000439986">
    <property type="component" value="Unassembled WGS sequence"/>
</dbReference>
<sequence>MKQPTLHFSVLCCVMSALPAALAAAPAADQELSGEAWRQADLAYRAYAERDYASAIRHAKEAARLRPDVKRLQALIGYAEQAQQRRRQPSSGSAADVALLKKIEALAAEEQYEVAVALAEQGLRAPGTHTVLAARARQLRSQAAMQVAAKALEADAAGNTAAALATMRSASAFDPEAPQYRLMLIKLLLQNNDADGAEAAARTALAINSDDAMTQTYAAFLQQQKGQREQARTLYAKAIKGDELGDADLLNLRLIAADAALSAADSRSALDALAPLRDSNPEVRERRALAQSMAAAGADGFRPSLTAPQLKCVLNRFGPVCSLFAGARPSQQLAAEAYRLQGENQLQQALAMIDAAIRVGGASTELQAQRKQIFGIMAREQAAIAFKALAANDTDQATQALNKAIAYAPDVMSYRMMLIDIQVQNKDYAAGERMADEAMQIDADDINPRVMRGYLRQAQGKFDSARQDYRAALANPELRDSERLHVGLFVADALWAGGAAGESGALLDTLPSSDPQVRWRRRLVDASAALPALMPPTLDYRATPYDTVPSIHPSVYATDTLVAAIFRAMQRHDDEEAVSLSRLLVASAPDKQDFQRVLSIALTSAGETREARKVNQQLGASVPSLDFAYMAQRVKAPEVASPAFREIDQAGQLPERALRDAGYAAMDANERHSAIAYFKRAINASRDGDVPLEQQQLYDIRRTVEQLDRQWGVYASVSYRGSTPQSGPASGATGDSTQFGSEAYWRPSVLNRDGRYVDLYARLNATLHSEQQGIATGGASTLGAVGMRVKPLASQNVILAAERLVPIGARTDGDWLLRAAYSNGTGTDLVAGMSAWTMAQLYAEAGRYLHANSNYFTSEAQWGRSFRPAGAWPLNSVLTPHLVLAADYNQGFAQPRAIGAGAGLTYRYWFNEDRYTAPRAYFDLTLQYRVRVSGDDRAGGVVLRAVISR</sequence>
<evidence type="ECO:0000256" key="2">
    <source>
        <dbReference type="ARBA" id="ARBA00022803"/>
    </source>
</evidence>
<dbReference type="SUPFAM" id="SSF48452">
    <property type="entry name" value="TPR-like"/>
    <property type="match status" value="1"/>
</dbReference>
<dbReference type="InterPro" id="IPR050498">
    <property type="entry name" value="Ycf3"/>
</dbReference>
<feature type="chain" id="PRO_5033017369" description="Bacteriophage N4 adsorption protein A C-terminal domain-containing protein" evidence="3">
    <location>
        <begin position="24"/>
        <end position="949"/>
    </location>
</feature>
<keyword evidence="3" id="KW-0732">Signal</keyword>
<proteinExistence type="predicted"/>
<keyword evidence="1" id="KW-0677">Repeat</keyword>
<evidence type="ECO:0000256" key="3">
    <source>
        <dbReference type="SAM" id="SignalP"/>
    </source>
</evidence>